<evidence type="ECO:0000259" key="1">
    <source>
        <dbReference type="Pfam" id="PF13847"/>
    </source>
</evidence>
<dbReference type="Pfam" id="PF13847">
    <property type="entry name" value="Methyltransf_31"/>
    <property type="match status" value="1"/>
</dbReference>
<feature type="domain" description="Methyltransferase" evidence="1">
    <location>
        <begin position="46"/>
        <end position="171"/>
    </location>
</feature>
<dbReference type="PANTHER" id="PTHR43861">
    <property type="entry name" value="TRANS-ACONITATE 2-METHYLTRANSFERASE-RELATED"/>
    <property type="match status" value="1"/>
</dbReference>
<dbReference type="InterPro" id="IPR029063">
    <property type="entry name" value="SAM-dependent_MTases_sf"/>
</dbReference>
<dbReference type="PANTHER" id="PTHR43861:SF1">
    <property type="entry name" value="TRANS-ACONITATE 2-METHYLTRANSFERASE"/>
    <property type="match status" value="1"/>
</dbReference>
<accession>A0A0F9ETA8</accession>
<proteinExistence type="predicted"/>
<dbReference type="AlphaFoldDB" id="A0A0F9ETA8"/>
<dbReference type="EMBL" id="LAZR01035602">
    <property type="protein sequence ID" value="KKL27078.1"/>
    <property type="molecule type" value="Genomic_DNA"/>
</dbReference>
<evidence type="ECO:0000313" key="2">
    <source>
        <dbReference type="EMBL" id="KKL27078.1"/>
    </source>
</evidence>
<gene>
    <name evidence="2" type="ORF">LCGC14_2388790</name>
</gene>
<dbReference type="Gene3D" id="3.40.50.150">
    <property type="entry name" value="Vaccinia Virus protein VP39"/>
    <property type="match status" value="1"/>
</dbReference>
<dbReference type="CDD" id="cd02440">
    <property type="entry name" value="AdoMet_MTases"/>
    <property type="match status" value="1"/>
</dbReference>
<organism evidence="2">
    <name type="scientific">marine sediment metagenome</name>
    <dbReference type="NCBI Taxonomy" id="412755"/>
    <lineage>
        <taxon>unclassified sequences</taxon>
        <taxon>metagenomes</taxon>
        <taxon>ecological metagenomes</taxon>
    </lineage>
</organism>
<dbReference type="InterPro" id="IPR025714">
    <property type="entry name" value="Methyltranfer_dom"/>
</dbReference>
<name>A0A0F9ETA8_9ZZZZ</name>
<reference evidence="2" key="1">
    <citation type="journal article" date="2015" name="Nature">
        <title>Complex archaea that bridge the gap between prokaryotes and eukaryotes.</title>
        <authorList>
            <person name="Spang A."/>
            <person name="Saw J.H."/>
            <person name="Jorgensen S.L."/>
            <person name="Zaremba-Niedzwiedzka K."/>
            <person name="Martijn J."/>
            <person name="Lind A.E."/>
            <person name="van Eijk R."/>
            <person name="Schleper C."/>
            <person name="Guy L."/>
            <person name="Ettema T.J."/>
        </authorList>
    </citation>
    <scope>NUCLEOTIDE SEQUENCE</scope>
</reference>
<sequence>MCPIVWERRYKPLRDYYPNILKHESYYKYIRHHYALRVMHLIMNVKKNSEILDVGCGNGSESILCGILGGKVLGIDISKERIKIAKKRVGCYENKLNRKIDVEFQLENVFKHFGNYDLIWANESIQHIAPLTKFLKISYKNLRMSGKIIIADQNRLNPYAYLLSKKAQKKNRGLYITKKEPNTGEVIHYAVERIFTILEIKRILYKIFKNVDIYPFTYFPFTIFKKFNNFCIEFEKNYLRKVPILKLFSVGYVIISTKIE</sequence>
<protein>
    <recommendedName>
        <fullName evidence="1">Methyltransferase domain-containing protein</fullName>
    </recommendedName>
</protein>
<comment type="caution">
    <text evidence="2">The sequence shown here is derived from an EMBL/GenBank/DDBJ whole genome shotgun (WGS) entry which is preliminary data.</text>
</comment>
<dbReference type="SUPFAM" id="SSF53335">
    <property type="entry name" value="S-adenosyl-L-methionine-dependent methyltransferases"/>
    <property type="match status" value="1"/>
</dbReference>